<organism evidence="4">
    <name type="scientific">Schlesneria paludicola</name>
    <dbReference type="NCBI Taxonomy" id="360056"/>
    <lineage>
        <taxon>Bacteria</taxon>
        <taxon>Pseudomonadati</taxon>
        <taxon>Planctomycetota</taxon>
        <taxon>Planctomycetia</taxon>
        <taxon>Planctomycetales</taxon>
        <taxon>Planctomycetaceae</taxon>
        <taxon>Schlesneria</taxon>
    </lineage>
</organism>
<dbReference type="Gene3D" id="3.40.50.150">
    <property type="entry name" value="Vaccinia Virus protein VP39"/>
    <property type="match status" value="1"/>
</dbReference>
<reference evidence="4" key="1">
    <citation type="journal article" date="2020" name="mSystems">
        <title>Genome- and Community-Level Interaction Insights into Carbon Utilization and Element Cycling Functions of Hydrothermarchaeota in Hydrothermal Sediment.</title>
        <authorList>
            <person name="Zhou Z."/>
            <person name="Liu Y."/>
            <person name="Xu W."/>
            <person name="Pan J."/>
            <person name="Luo Z.H."/>
            <person name="Li M."/>
        </authorList>
    </citation>
    <scope>NUCLEOTIDE SEQUENCE [LARGE SCALE GENOMIC DNA]</scope>
    <source>
        <strain evidence="4">SpSt-508</strain>
    </source>
</reference>
<dbReference type="CDD" id="cd02440">
    <property type="entry name" value="AdoMet_MTases"/>
    <property type="match status" value="1"/>
</dbReference>
<dbReference type="GO" id="GO:0032259">
    <property type="term" value="P:methylation"/>
    <property type="evidence" value="ECO:0007669"/>
    <property type="project" value="UniProtKB-KW"/>
</dbReference>
<dbReference type="InterPro" id="IPR029063">
    <property type="entry name" value="SAM-dependent_MTases_sf"/>
</dbReference>
<gene>
    <name evidence="4" type="ORF">ENS64_09870</name>
</gene>
<keyword evidence="2 4" id="KW-0808">Transferase</keyword>
<name>A0A7C4LL46_9PLAN</name>
<evidence type="ECO:0000313" key="4">
    <source>
        <dbReference type="EMBL" id="HGT39553.1"/>
    </source>
</evidence>
<evidence type="ECO:0000256" key="3">
    <source>
        <dbReference type="ARBA" id="ARBA00022691"/>
    </source>
</evidence>
<evidence type="ECO:0000256" key="1">
    <source>
        <dbReference type="ARBA" id="ARBA00022603"/>
    </source>
</evidence>
<dbReference type="EMBL" id="DSVQ01000012">
    <property type="protein sequence ID" value="HGT39553.1"/>
    <property type="molecule type" value="Genomic_DNA"/>
</dbReference>
<dbReference type="SUPFAM" id="SSF53335">
    <property type="entry name" value="S-adenosyl-L-methionine-dependent methyltransferases"/>
    <property type="match status" value="1"/>
</dbReference>
<proteinExistence type="predicted"/>
<dbReference type="Pfam" id="PF13489">
    <property type="entry name" value="Methyltransf_23"/>
    <property type="match status" value="1"/>
</dbReference>
<keyword evidence="1 4" id="KW-0489">Methyltransferase</keyword>
<sequence length="333" mass="36374">MSQWTAGELEAVACDLCGERKSRPVMRRPDGLMVCECPRCGLAFLNPRPRAERIARLYEDDYFSKSRADARGSETAVAGAIGYASYHDPAEAALRATVMRQRLGWVLSLLPEGSPRRLLEVGCATGELVAEAHRLGVSVTGIDISTAAIRLAQQRYPGLDFRVSDAAGLAATGARFDAVIAFEVIEHVLSPREFLAACCQLLAPGGVLVYSTPNYRRGRILKEGWIGYHMSFEHLYFLSDETLARLGEAAGLEMVEWKTTGTGTLPPPHAGLRGWCKQALRSAGLLPLIRRWKTYWRARSGGEAYDQFGSGHTLLMAFRKPVHGPAALASRAA</sequence>
<keyword evidence="3" id="KW-0949">S-adenosyl-L-methionine</keyword>
<dbReference type="GO" id="GO:0008168">
    <property type="term" value="F:methyltransferase activity"/>
    <property type="evidence" value="ECO:0007669"/>
    <property type="project" value="UniProtKB-KW"/>
</dbReference>
<dbReference type="AlphaFoldDB" id="A0A7C4LL46"/>
<dbReference type="PANTHER" id="PTHR43464:SF19">
    <property type="entry name" value="UBIQUINONE BIOSYNTHESIS O-METHYLTRANSFERASE, MITOCHONDRIAL"/>
    <property type="match status" value="1"/>
</dbReference>
<protein>
    <submittedName>
        <fullName evidence="4">Methyltransferase domain-containing protein</fullName>
    </submittedName>
</protein>
<evidence type="ECO:0000256" key="2">
    <source>
        <dbReference type="ARBA" id="ARBA00022679"/>
    </source>
</evidence>
<dbReference type="PANTHER" id="PTHR43464">
    <property type="entry name" value="METHYLTRANSFERASE"/>
    <property type="match status" value="1"/>
</dbReference>
<accession>A0A7C4LL46</accession>
<comment type="caution">
    <text evidence="4">The sequence shown here is derived from an EMBL/GenBank/DDBJ whole genome shotgun (WGS) entry which is preliminary data.</text>
</comment>